<protein>
    <submittedName>
        <fullName evidence="1">DUF938 domain-containing protein</fullName>
    </submittedName>
</protein>
<dbReference type="InterPro" id="IPR029063">
    <property type="entry name" value="SAM-dependent_MTases_sf"/>
</dbReference>
<organism evidence="1 2">
    <name type="scientific">Congregibacter variabilis</name>
    <dbReference type="NCBI Taxonomy" id="3081200"/>
    <lineage>
        <taxon>Bacteria</taxon>
        <taxon>Pseudomonadati</taxon>
        <taxon>Pseudomonadota</taxon>
        <taxon>Gammaproteobacteria</taxon>
        <taxon>Cellvibrionales</taxon>
        <taxon>Halieaceae</taxon>
        <taxon>Congregibacter</taxon>
    </lineage>
</organism>
<evidence type="ECO:0000313" key="1">
    <source>
        <dbReference type="EMBL" id="WOJ92421.1"/>
    </source>
</evidence>
<evidence type="ECO:0000313" key="2">
    <source>
        <dbReference type="Proteomes" id="UP001626537"/>
    </source>
</evidence>
<dbReference type="PANTHER" id="PTHR20974:SF0">
    <property type="entry name" value="UPF0585 PROTEIN CG18661"/>
    <property type="match status" value="1"/>
</dbReference>
<name>A0ABZ0I066_9GAMM</name>
<proteinExistence type="predicted"/>
<dbReference type="RefSeq" id="WP_407347017.1">
    <property type="nucleotide sequence ID" value="NZ_CP136864.1"/>
</dbReference>
<accession>A0ABZ0I066</accession>
<dbReference type="Gene3D" id="3.40.50.150">
    <property type="entry name" value="Vaccinia Virus protein VP39"/>
    <property type="match status" value="1"/>
</dbReference>
<dbReference type="Pfam" id="PF06080">
    <property type="entry name" value="DUF938"/>
    <property type="match status" value="1"/>
</dbReference>
<dbReference type="InterPro" id="IPR010342">
    <property type="entry name" value="DUF938"/>
</dbReference>
<dbReference type="PANTHER" id="PTHR20974">
    <property type="entry name" value="UPF0585 PROTEIN CG18661"/>
    <property type="match status" value="1"/>
</dbReference>
<dbReference type="Proteomes" id="UP001626537">
    <property type="component" value="Chromosome"/>
</dbReference>
<sequence length="197" mass="21789">MDLPFSQAAENNREPILDQLQRLLVDAGSVLEIGAGTGQHACAFAAAMPHLQWQPSEHPMSLDTLRPRCELAGLDNLLSPITLDICQTTWPSPWPDAVYTANTLHIVSKELVQALFNVCAAQATSNSQLIVYGPFNYGGQYTSESNANFDIWLKDRDTDSGIRDFEWVDSLAANAGYALQEDIAMPANNRLVLWQKR</sequence>
<dbReference type="EMBL" id="CP136864">
    <property type="protein sequence ID" value="WOJ92421.1"/>
    <property type="molecule type" value="Genomic_DNA"/>
</dbReference>
<reference evidence="1 2" key="1">
    <citation type="submission" date="2023-10" db="EMBL/GenBank/DDBJ databases">
        <title>Two novel species belonging to the OM43/NOR5 clade.</title>
        <authorList>
            <person name="Park M."/>
        </authorList>
    </citation>
    <scope>NUCLEOTIDE SEQUENCE [LARGE SCALE GENOMIC DNA]</scope>
    <source>
        <strain evidence="1 2">IMCC43200</strain>
    </source>
</reference>
<dbReference type="SUPFAM" id="SSF53335">
    <property type="entry name" value="S-adenosyl-L-methionine-dependent methyltransferases"/>
    <property type="match status" value="1"/>
</dbReference>
<gene>
    <name evidence="1" type="ORF">R0135_11570</name>
</gene>
<keyword evidence="2" id="KW-1185">Reference proteome</keyword>